<dbReference type="EMBL" id="JANBQF010000080">
    <property type="protein sequence ID" value="KAJ2005926.1"/>
    <property type="molecule type" value="Genomic_DNA"/>
</dbReference>
<dbReference type="InterPro" id="IPR014729">
    <property type="entry name" value="Rossmann-like_a/b/a_fold"/>
</dbReference>
<comment type="catalytic activity">
    <reaction evidence="6">
        <text>cytidine(34) in tRNA(Ile2) + L-lysine + ATP = lysidine(34) in tRNA(Ile2) + AMP + diphosphate + H(+)</text>
        <dbReference type="Rhea" id="RHEA:43744"/>
        <dbReference type="Rhea" id="RHEA-COMP:10625"/>
        <dbReference type="Rhea" id="RHEA-COMP:10670"/>
        <dbReference type="ChEBI" id="CHEBI:15378"/>
        <dbReference type="ChEBI" id="CHEBI:30616"/>
        <dbReference type="ChEBI" id="CHEBI:32551"/>
        <dbReference type="ChEBI" id="CHEBI:33019"/>
        <dbReference type="ChEBI" id="CHEBI:82748"/>
        <dbReference type="ChEBI" id="CHEBI:83665"/>
        <dbReference type="ChEBI" id="CHEBI:456215"/>
        <dbReference type="EC" id="6.3.4.19"/>
    </reaction>
</comment>
<evidence type="ECO:0000259" key="7">
    <source>
        <dbReference type="Pfam" id="PF01171"/>
    </source>
</evidence>
<dbReference type="InterPro" id="IPR011063">
    <property type="entry name" value="TilS/TtcA_N"/>
</dbReference>
<gene>
    <name evidence="8" type="ORF">H4R26_001681</name>
</gene>
<dbReference type="HAMAP" id="MF_01161">
    <property type="entry name" value="tRNA_Ile_lys_synt"/>
    <property type="match status" value="1"/>
</dbReference>
<dbReference type="Pfam" id="PF01171">
    <property type="entry name" value="ATP_bind_3"/>
    <property type="match status" value="1"/>
</dbReference>
<proteinExistence type="inferred from homology"/>
<dbReference type="AlphaFoldDB" id="A0A9W8BG18"/>
<reference evidence="8" key="1">
    <citation type="submission" date="2022-07" db="EMBL/GenBank/DDBJ databases">
        <title>Phylogenomic reconstructions and comparative analyses of Kickxellomycotina fungi.</title>
        <authorList>
            <person name="Reynolds N.K."/>
            <person name="Stajich J.E."/>
            <person name="Barry K."/>
            <person name="Grigoriev I.V."/>
            <person name="Crous P."/>
            <person name="Smith M.E."/>
        </authorList>
    </citation>
    <scope>NUCLEOTIDE SEQUENCE</scope>
    <source>
        <strain evidence="8">IMI 214461</strain>
    </source>
</reference>
<evidence type="ECO:0000256" key="5">
    <source>
        <dbReference type="ARBA" id="ARBA00022840"/>
    </source>
</evidence>
<evidence type="ECO:0000256" key="4">
    <source>
        <dbReference type="ARBA" id="ARBA00022741"/>
    </source>
</evidence>
<dbReference type="NCBIfam" id="TIGR02432">
    <property type="entry name" value="lysidine_TilS_N"/>
    <property type="match status" value="1"/>
</dbReference>
<dbReference type="EC" id="6.3.4.19" evidence="1"/>
<dbReference type="GO" id="GO:0008033">
    <property type="term" value="P:tRNA processing"/>
    <property type="evidence" value="ECO:0007669"/>
    <property type="project" value="UniProtKB-KW"/>
</dbReference>
<evidence type="ECO:0000256" key="3">
    <source>
        <dbReference type="ARBA" id="ARBA00022694"/>
    </source>
</evidence>
<dbReference type="CDD" id="cd01992">
    <property type="entry name" value="TilS_N"/>
    <property type="match status" value="1"/>
</dbReference>
<evidence type="ECO:0000256" key="2">
    <source>
        <dbReference type="ARBA" id="ARBA00022598"/>
    </source>
</evidence>
<evidence type="ECO:0000256" key="1">
    <source>
        <dbReference type="ARBA" id="ARBA00013267"/>
    </source>
</evidence>
<dbReference type="Proteomes" id="UP001150907">
    <property type="component" value="Unassembled WGS sequence"/>
</dbReference>
<comment type="caution">
    <text evidence="8">The sequence shown here is derived from an EMBL/GenBank/DDBJ whole genome shotgun (WGS) entry which is preliminary data.</text>
</comment>
<keyword evidence="2" id="KW-0436">Ligase</keyword>
<dbReference type="PANTHER" id="PTHR43033:SF1">
    <property type="entry name" value="TRNA(ILE)-LYSIDINE SYNTHASE-RELATED"/>
    <property type="match status" value="1"/>
</dbReference>
<dbReference type="InterPro" id="IPR012795">
    <property type="entry name" value="tRNA_Ile_lys_synt_N"/>
</dbReference>
<dbReference type="Gene3D" id="3.40.50.620">
    <property type="entry name" value="HUPs"/>
    <property type="match status" value="1"/>
</dbReference>
<organism evidence="8 9">
    <name type="scientific">Coemansia thaxteri</name>
    <dbReference type="NCBI Taxonomy" id="2663907"/>
    <lineage>
        <taxon>Eukaryota</taxon>
        <taxon>Fungi</taxon>
        <taxon>Fungi incertae sedis</taxon>
        <taxon>Zoopagomycota</taxon>
        <taxon>Kickxellomycotina</taxon>
        <taxon>Kickxellomycetes</taxon>
        <taxon>Kickxellales</taxon>
        <taxon>Kickxellaceae</taxon>
        <taxon>Coemansia</taxon>
    </lineage>
</organism>
<keyword evidence="3" id="KW-0819">tRNA processing</keyword>
<keyword evidence="9" id="KW-1185">Reference proteome</keyword>
<dbReference type="GO" id="GO:0032267">
    <property type="term" value="F:tRNA(Ile)-lysidine synthase activity"/>
    <property type="evidence" value="ECO:0007669"/>
    <property type="project" value="UniProtKB-EC"/>
</dbReference>
<keyword evidence="4" id="KW-0547">Nucleotide-binding</keyword>
<sequence length="476" mass="50944">MALAYVVSRAVGADKCHAVTIDHGFRPGSSNEAKNVGRTMHQLGISHETRRLEWSADSSDGRAQSMQMPPVQRLEEVARERRYSEIADVCRRQGIGAVLTGHHGGDQAETFLLRLLRQSGVYGLAGMGLQTPLAAAAQEWWHSATPGTGRPVIVRPLLQIKKEELYGICKAQKLWWHEDESNTDARFRRNQLRQLIGAKNRTPKSAFSTDSLLRICGIMQGHREFINQGVERLLASHATFDASAGTVELAAAASGGRALPAWATNAALRERVLAHIVGWVGCKGHPPELAHVQQFSQAVDAFYRRPGVAAAAAAAGGVTAAGVTALPPGSRRGWLFCRQPPRAGEIEALESLALGSAAVWDRRLLISARLQCEAPDSRQPGPAAWSVYCLDYAGRRWHAELSAHRSRLKGARTALPPPAVLASLPVVCVLGADNTHIHPVLALGHAISDVPPAASAVAISVRALGAASAAAAEVVR</sequence>
<protein>
    <recommendedName>
        <fullName evidence="1">tRNA(Ile)-lysidine synthetase</fullName>
        <ecNumber evidence="1">6.3.4.19</ecNumber>
    </recommendedName>
</protein>
<evidence type="ECO:0000313" key="8">
    <source>
        <dbReference type="EMBL" id="KAJ2005926.1"/>
    </source>
</evidence>
<dbReference type="SUPFAM" id="SSF52402">
    <property type="entry name" value="Adenine nucleotide alpha hydrolases-like"/>
    <property type="match status" value="1"/>
</dbReference>
<dbReference type="GO" id="GO:0005524">
    <property type="term" value="F:ATP binding"/>
    <property type="evidence" value="ECO:0007669"/>
    <property type="project" value="UniProtKB-KW"/>
</dbReference>
<keyword evidence="5" id="KW-0067">ATP-binding</keyword>
<accession>A0A9W8BG18</accession>
<dbReference type="InterPro" id="IPR012094">
    <property type="entry name" value="tRNA_Ile_lys_synt"/>
</dbReference>
<dbReference type="OrthoDB" id="434144at2759"/>
<evidence type="ECO:0000256" key="6">
    <source>
        <dbReference type="ARBA" id="ARBA00048539"/>
    </source>
</evidence>
<feature type="domain" description="tRNA(Ile)-lysidine/2-thiocytidine synthase N-terminal" evidence="7">
    <location>
        <begin position="5"/>
        <end position="194"/>
    </location>
</feature>
<dbReference type="PANTHER" id="PTHR43033">
    <property type="entry name" value="TRNA(ILE)-LYSIDINE SYNTHASE-RELATED"/>
    <property type="match status" value="1"/>
</dbReference>
<name>A0A9W8BG18_9FUNG</name>
<evidence type="ECO:0000313" key="9">
    <source>
        <dbReference type="Proteomes" id="UP001150907"/>
    </source>
</evidence>